<evidence type="ECO:0000313" key="2">
    <source>
        <dbReference type="Proteomes" id="UP000248198"/>
    </source>
</evidence>
<name>A0A318UD00_9SPHI</name>
<dbReference type="EMBL" id="QKLU01000004">
    <property type="protein sequence ID" value="PYF74276.1"/>
    <property type="molecule type" value="Genomic_DNA"/>
</dbReference>
<evidence type="ECO:0000313" key="1">
    <source>
        <dbReference type="EMBL" id="PYF74276.1"/>
    </source>
</evidence>
<dbReference type="RefSeq" id="WP_110831436.1">
    <property type="nucleotide sequence ID" value="NZ_QKLU01000004.1"/>
</dbReference>
<protein>
    <submittedName>
        <fullName evidence="1">Uncharacterized protein</fullName>
    </submittedName>
</protein>
<gene>
    <name evidence="1" type="ORF">B0O44_104447</name>
</gene>
<organism evidence="1 2">
    <name type="scientific">Pedobacter nutrimenti</name>
    <dbReference type="NCBI Taxonomy" id="1241337"/>
    <lineage>
        <taxon>Bacteria</taxon>
        <taxon>Pseudomonadati</taxon>
        <taxon>Bacteroidota</taxon>
        <taxon>Sphingobacteriia</taxon>
        <taxon>Sphingobacteriales</taxon>
        <taxon>Sphingobacteriaceae</taxon>
        <taxon>Pedobacter</taxon>
    </lineage>
</organism>
<sequence length="99" mass="11795">MHEYKEQLFQNLKKHLKGSGWTMVKLFEGRGEIQLILPDNVDVEKEFNQLYSILDRLPDIDLEPEQVIISYCHKNWLNYHCTIINPSQELVVKSMYIDE</sequence>
<dbReference type="Proteomes" id="UP000248198">
    <property type="component" value="Unassembled WGS sequence"/>
</dbReference>
<dbReference type="OrthoDB" id="767016at2"/>
<reference evidence="1 2" key="1">
    <citation type="submission" date="2018-06" db="EMBL/GenBank/DDBJ databases">
        <title>Genomic Encyclopedia of Archaeal and Bacterial Type Strains, Phase II (KMG-II): from individual species to whole genera.</title>
        <authorList>
            <person name="Goeker M."/>
        </authorList>
    </citation>
    <scope>NUCLEOTIDE SEQUENCE [LARGE SCALE GENOMIC DNA]</scope>
    <source>
        <strain evidence="1 2">DSM 27372</strain>
    </source>
</reference>
<comment type="caution">
    <text evidence="1">The sequence shown here is derived from an EMBL/GenBank/DDBJ whole genome shotgun (WGS) entry which is preliminary data.</text>
</comment>
<accession>A0A318UD00</accession>
<keyword evidence="2" id="KW-1185">Reference proteome</keyword>
<proteinExistence type="predicted"/>
<dbReference type="AlphaFoldDB" id="A0A318UD00"/>